<dbReference type="HAMAP" id="MF_01393">
    <property type="entry name" value="ATP_synth_a_bact"/>
    <property type="match status" value="1"/>
</dbReference>
<protein>
    <recommendedName>
        <fullName evidence="11 12">ATP synthase subunit a</fullName>
    </recommendedName>
    <alternativeName>
        <fullName evidence="11">ATP synthase F0 sector subunit a</fullName>
    </alternativeName>
    <alternativeName>
        <fullName evidence="11">F-ATPase subunit 6</fullName>
    </alternativeName>
</protein>
<dbReference type="PRINTS" id="PR00123">
    <property type="entry name" value="ATPASEA"/>
</dbReference>
<dbReference type="Proteomes" id="UP000595362">
    <property type="component" value="Chromosome"/>
</dbReference>
<feature type="transmembrane region" description="Helical" evidence="11">
    <location>
        <begin position="244"/>
        <end position="269"/>
    </location>
</feature>
<evidence type="ECO:0000256" key="2">
    <source>
        <dbReference type="ARBA" id="ARBA00006810"/>
    </source>
</evidence>
<comment type="similarity">
    <text evidence="2 11 12">Belongs to the ATPase A chain family.</text>
</comment>
<feature type="compositionally biased region" description="Basic residues" evidence="13">
    <location>
        <begin position="1"/>
        <end position="18"/>
    </location>
</feature>
<comment type="function">
    <text evidence="11 12">Key component of the proton channel; it plays a direct role in the translocation of protons across the membrane.</text>
</comment>
<dbReference type="SUPFAM" id="SSF81336">
    <property type="entry name" value="F1F0 ATP synthase subunit A"/>
    <property type="match status" value="1"/>
</dbReference>
<sequence length="277" mass="31057">MPPCKRRKKTLKRRRKNRWPSAGNKDFQNVADPIHQFEIKTLIPLEVAGIDIAFTNSSLWMMIGVVLSTLTLSLATRRKALVPGRLQVISEMLYEFVANMIRENIGSAGRQYFPLIFTLFMVVLMGNLLGMIPYSFTYTSHIIVTLALAMLIFFTVLVIGVIRHGPAFFSFLVPPGVPVWLFPLIIPIELVSFLARPVTLSVRLFANMMAGHLMLKVFAGFSVSMLGLGAAGFFAGLVPMFFNVILIGFEFLIALLHAYVFTVLSCIYLKDTVELHH</sequence>
<dbReference type="EMBL" id="CP066681">
    <property type="protein sequence ID" value="QQG35441.1"/>
    <property type="molecule type" value="Genomic_DNA"/>
</dbReference>
<keyword evidence="3 11" id="KW-0813">Transport</keyword>
<evidence type="ECO:0000313" key="15">
    <source>
        <dbReference type="Proteomes" id="UP000595362"/>
    </source>
</evidence>
<evidence type="ECO:0000256" key="1">
    <source>
        <dbReference type="ARBA" id="ARBA00004141"/>
    </source>
</evidence>
<reference evidence="14 15" key="1">
    <citation type="submission" date="2020-07" db="EMBL/GenBank/DDBJ databases">
        <title>Huge and variable diversity of episymbiotic CPR bacteria and DPANN archaea in groundwater ecosystems.</title>
        <authorList>
            <person name="He C.Y."/>
            <person name="Keren R."/>
            <person name="Whittaker M."/>
            <person name="Farag I.F."/>
            <person name="Doudna J."/>
            <person name="Cate J.H.D."/>
            <person name="Banfield J.F."/>
        </authorList>
    </citation>
    <scope>NUCLEOTIDE SEQUENCE [LARGE SCALE GENOMIC DNA]</scope>
    <source>
        <strain evidence="14">NC_groundwater_70_Ag_B-0.1um_54_66</strain>
    </source>
</reference>
<accession>A0A7T5R0X9</accession>
<evidence type="ECO:0000256" key="7">
    <source>
        <dbReference type="ARBA" id="ARBA00022989"/>
    </source>
</evidence>
<keyword evidence="10 11" id="KW-0066">ATP synthesis</keyword>
<evidence type="ECO:0000256" key="10">
    <source>
        <dbReference type="ARBA" id="ARBA00023310"/>
    </source>
</evidence>
<dbReference type="NCBIfam" id="TIGR01131">
    <property type="entry name" value="ATP_synt_6_or_A"/>
    <property type="match status" value="1"/>
</dbReference>
<name>A0A7T5R0X9_9BACT</name>
<feature type="transmembrane region" description="Helical" evidence="11">
    <location>
        <begin position="112"/>
        <end position="130"/>
    </location>
</feature>
<dbReference type="InterPro" id="IPR045083">
    <property type="entry name" value="ATP_synth_F0_asu_bact/mt"/>
</dbReference>
<feature type="transmembrane region" description="Helical" evidence="11">
    <location>
        <begin position="217"/>
        <end position="238"/>
    </location>
</feature>
<organism evidence="14 15">
    <name type="scientific">Micavibrio aeruginosavorus</name>
    <dbReference type="NCBI Taxonomy" id="349221"/>
    <lineage>
        <taxon>Bacteria</taxon>
        <taxon>Pseudomonadati</taxon>
        <taxon>Bdellovibrionota</taxon>
        <taxon>Bdellovibrionia</taxon>
        <taxon>Bdellovibrionales</taxon>
        <taxon>Pseudobdellovibrionaceae</taxon>
        <taxon>Micavibrio</taxon>
    </lineage>
</organism>
<keyword evidence="11" id="KW-1003">Cell membrane</keyword>
<dbReference type="AlphaFoldDB" id="A0A7T5R0X9"/>
<dbReference type="PROSITE" id="PS00449">
    <property type="entry name" value="ATPASE_A"/>
    <property type="match status" value="1"/>
</dbReference>
<dbReference type="NCBIfam" id="NF004482">
    <property type="entry name" value="PRK05815.2-4"/>
    <property type="match status" value="1"/>
</dbReference>
<keyword evidence="9 11" id="KW-0472">Membrane</keyword>
<keyword evidence="8 11" id="KW-0406">Ion transport</keyword>
<evidence type="ECO:0000256" key="3">
    <source>
        <dbReference type="ARBA" id="ARBA00022448"/>
    </source>
</evidence>
<dbReference type="GO" id="GO:0046933">
    <property type="term" value="F:proton-transporting ATP synthase activity, rotational mechanism"/>
    <property type="evidence" value="ECO:0007669"/>
    <property type="project" value="UniProtKB-UniRule"/>
</dbReference>
<dbReference type="GO" id="GO:0045259">
    <property type="term" value="C:proton-transporting ATP synthase complex"/>
    <property type="evidence" value="ECO:0007669"/>
    <property type="project" value="UniProtKB-KW"/>
</dbReference>
<dbReference type="GO" id="GO:0005886">
    <property type="term" value="C:plasma membrane"/>
    <property type="evidence" value="ECO:0007669"/>
    <property type="project" value="UniProtKB-SubCell"/>
</dbReference>
<dbReference type="Pfam" id="PF00119">
    <property type="entry name" value="ATP-synt_A"/>
    <property type="match status" value="1"/>
</dbReference>
<dbReference type="InterPro" id="IPR000568">
    <property type="entry name" value="ATP_synth_F0_asu"/>
</dbReference>
<evidence type="ECO:0000256" key="6">
    <source>
        <dbReference type="ARBA" id="ARBA00022781"/>
    </source>
</evidence>
<keyword evidence="7 11" id="KW-1133">Transmembrane helix</keyword>
<keyword evidence="5 11" id="KW-0812">Transmembrane</keyword>
<evidence type="ECO:0000256" key="4">
    <source>
        <dbReference type="ARBA" id="ARBA00022547"/>
    </source>
</evidence>
<evidence type="ECO:0000256" key="5">
    <source>
        <dbReference type="ARBA" id="ARBA00022692"/>
    </source>
</evidence>
<feature type="transmembrane region" description="Helical" evidence="11">
    <location>
        <begin position="142"/>
        <end position="162"/>
    </location>
</feature>
<evidence type="ECO:0000256" key="11">
    <source>
        <dbReference type="HAMAP-Rule" id="MF_01393"/>
    </source>
</evidence>
<evidence type="ECO:0000256" key="9">
    <source>
        <dbReference type="ARBA" id="ARBA00023136"/>
    </source>
</evidence>
<keyword evidence="4 11" id="KW-0138">CF(0)</keyword>
<dbReference type="PANTHER" id="PTHR11410:SF0">
    <property type="entry name" value="ATP SYNTHASE SUBUNIT A"/>
    <property type="match status" value="1"/>
</dbReference>
<gene>
    <name evidence="11" type="primary">atpB</name>
    <name evidence="14" type="ORF">HYS17_07795</name>
</gene>
<dbReference type="CDD" id="cd00310">
    <property type="entry name" value="ATP-synt_Fo_a_6"/>
    <property type="match status" value="1"/>
</dbReference>
<dbReference type="InterPro" id="IPR023011">
    <property type="entry name" value="ATP_synth_F0_asu_AS"/>
</dbReference>
<evidence type="ECO:0000256" key="12">
    <source>
        <dbReference type="RuleBase" id="RU000483"/>
    </source>
</evidence>
<evidence type="ECO:0000256" key="8">
    <source>
        <dbReference type="ARBA" id="ARBA00023065"/>
    </source>
</evidence>
<feature type="region of interest" description="Disordered" evidence="13">
    <location>
        <begin position="1"/>
        <end position="27"/>
    </location>
</feature>
<keyword evidence="6 11" id="KW-0375">Hydrogen ion transport</keyword>
<dbReference type="Gene3D" id="1.20.120.220">
    <property type="entry name" value="ATP synthase, F0 complex, subunit A"/>
    <property type="match status" value="1"/>
</dbReference>
<dbReference type="FunFam" id="1.20.120.220:FF:000003">
    <property type="entry name" value="ATP synthase subunit a"/>
    <property type="match status" value="1"/>
</dbReference>
<comment type="subcellular location">
    <subcellularLocation>
        <location evidence="11 12">Cell membrane</location>
        <topology evidence="11 12">Multi-pass membrane protein</topology>
    </subcellularLocation>
    <subcellularLocation>
        <location evidence="1">Membrane</location>
        <topology evidence="1">Multi-pass membrane protein</topology>
    </subcellularLocation>
</comment>
<dbReference type="InterPro" id="IPR035908">
    <property type="entry name" value="F0_ATP_A_sf"/>
</dbReference>
<dbReference type="PANTHER" id="PTHR11410">
    <property type="entry name" value="ATP SYNTHASE SUBUNIT A"/>
    <property type="match status" value="1"/>
</dbReference>
<evidence type="ECO:0000256" key="13">
    <source>
        <dbReference type="SAM" id="MobiDB-lite"/>
    </source>
</evidence>
<evidence type="ECO:0000313" key="14">
    <source>
        <dbReference type="EMBL" id="QQG35441.1"/>
    </source>
</evidence>
<proteinExistence type="inferred from homology"/>